<keyword evidence="1" id="KW-1133">Transmembrane helix</keyword>
<evidence type="ECO:0000256" key="1">
    <source>
        <dbReference type="SAM" id="Phobius"/>
    </source>
</evidence>
<name>A0A6J6J925_9ZZZZ</name>
<reference evidence="2" key="1">
    <citation type="submission" date="2020-05" db="EMBL/GenBank/DDBJ databases">
        <authorList>
            <person name="Chiriac C."/>
            <person name="Salcher M."/>
            <person name="Ghai R."/>
            <person name="Kavagutti S V."/>
        </authorList>
    </citation>
    <scope>NUCLEOTIDE SEQUENCE</scope>
</reference>
<protein>
    <submittedName>
        <fullName evidence="2">Unannotated protein</fullName>
    </submittedName>
</protein>
<accession>A0A6J6J925</accession>
<feature type="transmembrane region" description="Helical" evidence="1">
    <location>
        <begin position="50"/>
        <end position="68"/>
    </location>
</feature>
<organism evidence="2">
    <name type="scientific">freshwater metagenome</name>
    <dbReference type="NCBI Taxonomy" id="449393"/>
    <lineage>
        <taxon>unclassified sequences</taxon>
        <taxon>metagenomes</taxon>
        <taxon>ecological metagenomes</taxon>
    </lineage>
</organism>
<keyword evidence="1" id="KW-0812">Transmembrane</keyword>
<sequence>MNNNSAAMLATVALAGLGALLLGFFDVGSCVVPDAEGFTTCQDIAHQRTWAAWILGIVAVAGFSVSIIRKRRR</sequence>
<proteinExistence type="predicted"/>
<gene>
    <name evidence="2" type="ORF">UFOPK2032_00749</name>
</gene>
<dbReference type="EMBL" id="CAEZVM010000026">
    <property type="protein sequence ID" value="CAB4632993.1"/>
    <property type="molecule type" value="Genomic_DNA"/>
</dbReference>
<dbReference type="AlphaFoldDB" id="A0A6J6J925"/>
<evidence type="ECO:0000313" key="2">
    <source>
        <dbReference type="EMBL" id="CAB4632993.1"/>
    </source>
</evidence>
<keyword evidence="1" id="KW-0472">Membrane</keyword>